<dbReference type="GO" id="GO:0003676">
    <property type="term" value="F:nucleic acid binding"/>
    <property type="evidence" value="ECO:0007669"/>
    <property type="project" value="InterPro"/>
</dbReference>
<gene>
    <name evidence="3" type="ORF">SBAD_LOCUS11316</name>
</gene>
<keyword evidence="4" id="KW-1185">Reference proteome</keyword>
<evidence type="ECO:0000313" key="3">
    <source>
        <dbReference type="EMBL" id="VDP39097.1"/>
    </source>
</evidence>
<name>A0A183J618_9BILA</name>
<accession>A0A183J618</accession>
<evidence type="ECO:0000256" key="1">
    <source>
        <dbReference type="SAM" id="MobiDB-lite"/>
    </source>
</evidence>
<reference evidence="3 4" key="2">
    <citation type="submission" date="2018-11" db="EMBL/GenBank/DDBJ databases">
        <authorList>
            <consortium name="Pathogen Informatics"/>
        </authorList>
    </citation>
    <scope>NUCLEOTIDE SEQUENCE [LARGE SCALE GENOMIC DNA]</scope>
</reference>
<dbReference type="InterPro" id="IPR000467">
    <property type="entry name" value="G_patch_dom"/>
</dbReference>
<sequence length="184" mass="20617">MDDQQKVETDIKLPQRVGICRSKSHNRDRRSSENLTESSDESEIEHETNNAHADHDTSSQTQAQEKRKIHNSSSSNDLTGSLSESGSEDDKSDETKQSLDDSQPQELPTKNRKFDNKAWGIMSKMGYKEGTGLGAKEHGRKVPVDVKPQYGKRGLGLVVKGIEPSFSVQWDFEHEDASIFELIS</sequence>
<dbReference type="SMART" id="SM00443">
    <property type="entry name" value="G_patch"/>
    <property type="match status" value="1"/>
</dbReference>
<dbReference type="OrthoDB" id="9900537at2759"/>
<feature type="domain" description="G-patch" evidence="2">
    <location>
        <begin position="114"/>
        <end position="160"/>
    </location>
</feature>
<dbReference type="PANTHER" id="PTHR20923">
    <property type="entry name" value="BAT4 PROTEIN-RELATED"/>
    <property type="match status" value="1"/>
</dbReference>
<dbReference type="WBParaSite" id="SBAD_0001170001-mRNA-1">
    <property type="protein sequence ID" value="SBAD_0001170001-mRNA-1"/>
    <property type="gene ID" value="SBAD_0001170001"/>
</dbReference>
<dbReference type="Pfam" id="PF01585">
    <property type="entry name" value="G-patch"/>
    <property type="match status" value="1"/>
</dbReference>
<dbReference type="PROSITE" id="PS50174">
    <property type="entry name" value="G_PATCH"/>
    <property type="match status" value="1"/>
</dbReference>
<feature type="compositionally biased region" description="Low complexity" evidence="1">
    <location>
        <begin position="71"/>
        <end position="85"/>
    </location>
</feature>
<evidence type="ECO:0000313" key="4">
    <source>
        <dbReference type="Proteomes" id="UP000270296"/>
    </source>
</evidence>
<dbReference type="Proteomes" id="UP000270296">
    <property type="component" value="Unassembled WGS sequence"/>
</dbReference>
<evidence type="ECO:0000313" key="5">
    <source>
        <dbReference type="WBParaSite" id="SBAD_0001170001-mRNA-1"/>
    </source>
</evidence>
<dbReference type="AlphaFoldDB" id="A0A183J618"/>
<dbReference type="PANTHER" id="PTHR20923:SF1">
    <property type="entry name" value="G PATCH DOMAIN AND ANKYRIN REPEAT-CONTAINING PROTEIN 1"/>
    <property type="match status" value="1"/>
</dbReference>
<protein>
    <submittedName>
        <fullName evidence="5">G-patch domain-containing protein</fullName>
    </submittedName>
</protein>
<feature type="compositionally biased region" description="Basic and acidic residues" evidence="1">
    <location>
        <begin position="45"/>
        <end position="57"/>
    </location>
</feature>
<proteinExistence type="predicted"/>
<organism evidence="5">
    <name type="scientific">Soboliphyme baturini</name>
    <dbReference type="NCBI Taxonomy" id="241478"/>
    <lineage>
        <taxon>Eukaryota</taxon>
        <taxon>Metazoa</taxon>
        <taxon>Ecdysozoa</taxon>
        <taxon>Nematoda</taxon>
        <taxon>Enoplea</taxon>
        <taxon>Dorylaimia</taxon>
        <taxon>Dioctophymatida</taxon>
        <taxon>Dioctophymatoidea</taxon>
        <taxon>Soboliphymatidae</taxon>
        <taxon>Soboliphyme</taxon>
    </lineage>
</organism>
<feature type="compositionally biased region" description="Basic and acidic residues" evidence="1">
    <location>
        <begin position="1"/>
        <end position="13"/>
    </location>
</feature>
<reference evidence="5" key="1">
    <citation type="submission" date="2016-06" db="UniProtKB">
        <authorList>
            <consortium name="WormBaseParasite"/>
        </authorList>
    </citation>
    <scope>IDENTIFICATION</scope>
</reference>
<feature type="region of interest" description="Disordered" evidence="1">
    <location>
        <begin position="1"/>
        <end position="115"/>
    </location>
</feature>
<dbReference type="InterPro" id="IPR039146">
    <property type="entry name" value="GPANK1"/>
</dbReference>
<evidence type="ECO:0000259" key="2">
    <source>
        <dbReference type="PROSITE" id="PS50174"/>
    </source>
</evidence>
<dbReference type="EMBL" id="UZAM01015454">
    <property type="protein sequence ID" value="VDP39097.1"/>
    <property type="molecule type" value="Genomic_DNA"/>
</dbReference>